<dbReference type="PANTHER" id="PTHR30250">
    <property type="entry name" value="PST FAMILY PREDICTED COLANIC ACID TRANSPORTER"/>
    <property type="match status" value="1"/>
</dbReference>
<feature type="transmembrane region" description="Helical" evidence="6">
    <location>
        <begin position="350"/>
        <end position="368"/>
    </location>
</feature>
<name>A0A9D1PY43_9FIRM</name>
<gene>
    <name evidence="7" type="ORF">H9892_00115</name>
</gene>
<keyword evidence="3 6" id="KW-0812">Transmembrane</keyword>
<accession>A0A9D1PY43</accession>
<comment type="subcellular location">
    <subcellularLocation>
        <location evidence="1">Cell membrane</location>
        <topology evidence="1">Multi-pass membrane protein</topology>
    </subcellularLocation>
</comment>
<keyword evidence="4 6" id="KW-1133">Transmembrane helix</keyword>
<feature type="transmembrane region" description="Helical" evidence="6">
    <location>
        <begin position="375"/>
        <end position="396"/>
    </location>
</feature>
<dbReference type="AlphaFoldDB" id="A0A9D1PY43"/>
<evidence type="ECO:0000256" key="5">
    <source>
        <dbReference type="ARBA" id="ARBA00023136"/>
    </source>
</evidence>
<feature type="transmembrane region" description="Helical" evidence="6">
    <location>
        <begin position="39"/>
        <end position="59"/>
    </location>
</feature>
<comment type="caution">
    <text evidence="7">The sequence shown here is derived from an EMBL/GenBank/DDBJ whole genome shotgun (WGS) entry which is preliminary data.</text>
</comment>
<dbReference type="GO" id="GO:0005886">
    <property type="term" value="C:plasma membrane"/>
    <property type="evidence" value="ECO:0007669"/>
    <property type="project" value="UniProtKB-SubCell"/>
</dbReference>
<feature type="transmembrane region" description="Helical" evidence="6">
    <location>
        <begin position="304"/>
        <end position="324"/>
    </location>
</feature>
<feature type="transmembrane region" description="Helical" evidence="6">
    <location>
        <begin position="223"/>
        <end position="248"/>
    </location>
</feature>
<evidence type="ECO:0000256" key="2">
    <source>
        <dbReference type="ARBA" id="ARBA00022475"/>
    </source>
</evidence>
<evidence type="ECO:0000256" key="4">
    <source>
        <dbReference type="ARBA" id="ARBA00022989"/>
    </source>
</evidence>
<keyword evidence="5 6" id="KW-0472">Membrane</keyword>
<evidence type="ECO:0000313" key="8">
    <source>
        <dbReference type="Proteomes" id="UP000823990"/>
    </source>
</evidence>
<reference evidence="7" key="1">
    <citation type="journal article" date="2021" name="PeerJ">
        <title>Extensive microbial diversity within the chicken gut microbiome revealed by metagenomics and culture.</title>
        <authorList>
            <person name="Gilroy R."/>
            <person name="Ravi A."/>
            <person name="Getino M."/>
            <person name="Pursley I."/>
            <person name="Horton D.L."/>
            <person name="Alikhan N.F."/>
            <person name="Baker D."/>
            <person name="Gharbi K."/>
            <person name="Hall N."/>
            <person name="Watson M."/>
            <person name="Adriaenssens E.M."/>
            <person name="Foster-Nyarko E."/>
            <person name="Jarju S."/>
            <person name="Secka A."/>
            <person name="Antonio M."/>
            <person name="Oren A."/>
            <person name="Chaudhuri R.R."/>
            <person name="La Ragione R."/>
            <person name="Hildebrand F."/>
            <person name="Pallen M.J."/>
        </authorList>
    </citation>
    <scope>NUCLEOTIDE SEQUENCE</scope>
    <source>
        <strain evidence="7">12435</strain>
    </source>
</reference>
<sequence length="513" mass="50614">MKKFLSSAVFLAVAGVAAKLIGALHKLPLMGVLGAEGTGLYQLVFPMYAVVIAVASGGITQAVSRAAAREGGDGMTSLKAGIALTAVSGCAGSLFLALAGGMLARAQGNADAASAYLALAPAVAPACIAAALHGWWQGRRNMFPTAASRLVEQTVKLFVGLALAHALMPSGVEKAVAGAVLGVTAGELAAAASLAAGTVFAVRGKKSRAPLRPMLRAVGTDALPGAFSSAVMPLLQLADSLLIVNILIGCGLEPSQATALYGVATAPVGAIASLPPVFTMAGASALLPLLCASEDDAERKRATGNALSAAVLSGGAGGALMYVFPSEILSVIYPSATGAAISAAADVLRLSAPGVLHLCLIQTITAVLQAKGRSFVPALVLLGAGAVRIALTVALVPHMGVAGSAAATSAGYALALAADAFAARKELAGSLNAADVFKTAAAIAAGSGAGTLALGLLHGSGIFAAAVGGGVFALGALLVIVASDAFSVNAFLLRKLKEIKLFSSRSAKKSKKY</sequence>
<protein>
    <submittedName>
        <fullName evidence="7">Oligosaccharide flippase family protein</fullName>
    </submittedName>
</protein>
<dbReference type="Proteomes" id="UP000823990">
    <property type="component" value="Unassembled WGS sequence"/>
</dbReference>
<feature type="transmembrane region" description="Helical" evidence="6">
    <location>
        <begin position="80"/>
        <end position="103"/>
    </location>
</feature>
<evidence type="ECO:0000313" key="7">
    <source>
        <dbReference type="EMBL" id="HIW01734.1"/>
    </source>
</evidence>
<evidence type="ECO:0000256" key="1">
    <source>
        <dbReference type="ARBA" id="ARBA00004651"/>
    </source>
</evidence>
<keyword evidence="2" id="KW-1003">Cell membrane</keyword>
<dbReference type="Pfam" id="PF01943">
    <property type="entry name" value="Polysacc_synt"/>
    <property type="match status" value="1"/>
</dbReference>
<feature type="transmembrane region" description="Helical" evidence="6">
    <location>
        <begin position="435"/>
        <end position="456"/>
    </location>
</feature>
<evidence type="ECO:0000256" key="3">
    <source>
        <dbReference type="ARBA" id="ARBA00022692"/>
    </source>
</evidence>
<dbReference type="PANTHER" id="PTHR30250:SF24">
    <property type="entry name" value="STAGE V SPORULATION PROTEIN B"/>
    <property type="match status" value="1"/>
</dbReference>
<organism evidence="7 8">
    <name type="scientific">Candidatus Protoclostridium stercorigallinarum</name>
    <dbReference type="NCBI Taxonomy" id="2838741"/>
    <lineage>
        <taxon>Bacteria</taxon>
        <taxon>Bacillati</taxon>
        <taxon>Bacillota</taxon>
        <taxon>Clostridia</taxon>
        <taxon>Candidatus Protoclostridium</taxon>
    </lineage>
</organism>
<feature type="transmembrane region" description="Helical" evidence="6">
    <location>
        <begin position="268"/>
        <end position="292"/>
    </location>
</feature>
<reference evidence="7" key="2">
    <citation type="submission" date="2021-04" db="EMBL/GenBank/DDBJ databases">
        <authorList>
            <person name="Gilroy R."/>
        </authorList>
    </citation>
    <scope>NUCLEOTIDE SEQUENCE</scope>
    <source>
        <strain evidence="7">12435</strain>
    </source>
</reference>
<feature type="transmembrane region" description="Helical" evidence="6">
    <location>
        <begin position="462"/>
        <end position="493"/>
    </location>
</feature>
<evidence type="ECO:0000256" key="6">
    <source>
        <dbReference type="SAM" id="Phobius"/>
    </source>
</evidence>
<feature type="transmembrane region" description="Helical" evidence="6">
    <location>
        <begin position="115"/>
        <end position="135"/>
    </location>
</feature>
<feature type="transmembrane region" description="Helical" evidence="6">
    <location>
        <begin position="402"/>
        <end position="423"/>
    </location>
</feature>
<dbReference type="EMBL" id="DXHS01000004">
    <property type="protein sequence ID" value="HIW01734.1"/>
    <property type="molecule type" value="Genomic_DNA"/>
</dbReference>
<dbReference type="InterPro" id="IPR002797">
    <property type="entry name" value="Polysacc_synth"/>
</dbReference>
<dbReference type="InterPro" id="IPR050833">
    <property type="entry name" value="Poly_Biosynth_Transport"/>
</dbReference>
<proteinExistence type="predicted"/>